<reference evidence="2 3" key="1">
    <citation type="submission" date="2018-01" db="EMBL/GenBank/DDBJ databases">
        <title>Deinococcus koreensis sp. nov., a radiation-resistant bacterium isolated from river water.</title>
        <authorList>
            <person name="Choi A."/>
        </authorList>
    </citation>
    <scope>NUCLEOTIDE SEQUENCE [LARGE SCALE GENOMIC DNA]</scope>
    <source>
        <strain evidence="2 3">SJW1-2</strain>
    </source>
</reference>
<name>A0A2K3UW45_9DEIO</name>
<dbReference type="OrthoDB" id="9813435at2"/>
<sequence>MGTDWKWLPAAALSLALVACGGGTPDPLAGDSGAGDSGATLSAQVLEVPPTLRELSAAGSTSLQAGAPDGGALQNPELRGRKLLGAPPAPVLGAQALSGLDFDFNRRLPQTRPGKGVAPRGLGALKLTPQPALQRSFDGLNHRDTRTANGGRQFSNEPPDQGLCVGNGFVLETVNSVLRVFGTDGAPRTIPVDLNTFNGYPAAIIRGPAPVFGPTTFDPSCHYDAASGRWFHLTDVLGTNPATGALTGKNSLDLAVSRTGDPTGAWTIYRLAAHNDGTDGTPAHRDCPCFGDYPHLGVDEHGVYITTNEFSLVTGDFNGTQIYALPKAQLVAGAGTLNIVSYDLAASPIPAFTLMPSRSPDGEFDRGTRGTEHFVSSLAVFEDSGASDRLVVWALTNTSSLNAGRPALTLNASVIRVQPYAVPPAATQKAGNFPLGQCINDTTLPTPLGPGCWRNLLATEPPHTEVLSPLDGGDSRVQQVMYADGKLWTTLGTAVNDAGTDRVGAAWFVLRPQTNKNKADAVVVNQGVLSVPGNNVLFPAVAVTSAGRGAVGVTLVGPDHHPSAAYFGISKDGVSPLAIAAAGRGTQDGFSGYRAFGDPPRPRWGDYAAAASDGASIWLANEYIAADCTLAQYAAAPFGSCGGTRTTLANWATRITQVIPGK</sequence>
<accession>A0A2K3UW45</accession>
<evidence type="ECO:0000313" key="3">
    <source>
        <dbReference type="Proteomes" id="UP000236379"/>
    </source>
</evidence>
<dbReference type="RefSeq" id="WP_103310885.1">
    <property type="nucleotide sequence ID" value="NZ_PPPD01000001.1"/>
</dbReference>
<comment type="caution">
    <text evidence="2">The sequence shown here is derived from an EMBL/GenBank/DDBJ whole genome shotgun (WGS) entry which is preliminary data.</text>
</comment>
<dbReference type="PROSITE" id="PS51257">
    <property type="entry name" value="PROKAR_LIPOPROTEIN"/>
    <property type="match status" value="1"/>
</dbReference>
<organism evidence="2 3">
    <name type="scientific">Deinococcus koreensis</name>
    <dbReference type="NCBI Taxonomy" id="2054903"/>
    <lineage>
        <taxon>Bacteria</taxon>
        <taxon>Thermotogati</taxon>
        <taxon>Deinococcota</taxon>
        <taxon>Deinococci</taxon>
        <taxon>Deinococcales</taxon>
        <taxon>Deinococcaceae</taxon>
        <taxon>Deinococcus</taxon>
    </lineage>
</organism>
<protein>
    <submittedName>
        <fullName evidence="2">Uncharacterized protein</fullName>
    </submittedName>
</protein>
<gene>
    <name evidence="2" type="ORF">CVO96_04690</name>
</gene>
<keyword evidence="3" id="KW-1185">Reference proteome</keyword>
<evidence type="ECO:0000256" key="1">
    <source>
        <dbReference type="SAM" id="MobiDB-lite"/>
    </source>
</evidence>
<proteinExistence type="predicted"/>
<dbReference type="EMBL" id="PPPD01000001">
    <property type="protein sequence ID" value="PNY80757.1"/>
    <property type="molecule type" value="Genomic_DNA"/>
</dbReference>
<evidence type="ECO:0000313" key="2">
    <source>
        <dbReference type="EMBL" id="PNY80757.1"/>
    </source>
</evidence>
<dbReference type="Proteomes" id="UP000236379">
    <property type="component" value="Unassembled WGS sequence"/>
</dbReference>
<feature type="region of interest" description="Disordered" evidence="1">
    <location>
        <begin position="60"/>
        <end position="86"/>
    </location>
</feature>
<dbReference type="AlphaFoldDB" id="A0A2K3UW45"/>